<reference evidence="2" key="1">
    <citation type="journal article" date="2015" name="Nature">
        <title>Complex archaea that bridge the gap between prokaryotes and eukaryotes.</title>
        <authorList>
            <person name="Spang A."/>
            <person name="Saw J.H."/>
            <person name="Jorgensen S.L."/>
            <person name="Zaremba-Niedzwiedzka K."/>
            <person name="Martijn J."/>
            <person name="Lind A.E."/>
            <person name="van Eijk R."/>
            <person name="Schleper C."/>
            <person name="Guy L."/>
            <person name="Ettema T.J."/>
        </authorList>
    </citation>
    <scope>NUCLEOTIDE SEQUENCE</scope>
</reference>
<accession>A0A0F9RFX0</accession>
<dbReference type="Pfam" id="PF01918">
    <property type="entry name" value="Alba"/>
    <property type="match status" value="1"/>
</dbReference>
<evidence type="ECO:0000313" key="2">
    <source>
        <dbReference type="EMBL" id="KKN16148.1"/>
    </source>
</evidence>
<name>A0A0F9RFX0_9ZZZZ</name>
<evidence type="ECO:0000259" key="1">
    <source>
        <dbReference type="Pfam" id="PF01918"/>
    </source>
</evidence>
<dbReference type="SUPFAM" id="SSF82704">
    <property type="entry name" value="AlbA-like"/>
    <property type="match status" value="1"/>
</dbReference>
<protein>
    <recommendedName>
        <fullName evidence="1">DNA/RNA-binding protein Alba-like domain-containing protein</fullName>
    </recommendedName>
</protein>
<sequence length="102" mass="11607">MLGLEKQSLTRWLWLVEYNFLIGRKGTLAYVGAIISKVNPDKDNLVINARGKLNNKAIDIALIVITKVKEFQIKNIKLESKKQLSKQNREINLSCIEIKIGV</sequence>
<gene>
    <name evidence="2" type="ORF">LCGC14_0978850</name>
</gene>
<dbReference type="Gene3D" id="3.30.110.20">
    <property type="entry name" value="Alba-like domain"/>
    <property type="match status" value="1"/>
</dbReference>
<dbReference type="AlphaFoldDB" id="A0A0F9RFX0"/>
<dbReference type="InterPro" id="IPR036882">
    <property type="entry name" value="Alba-like_dom_sf"/>
</dbReference>
<dbReference type="EMBL" id="LAZR01003643">
    <property type="protein sequence ID" value="KKN16148.1"/>
    <property type="molecule type" value="Genomic_DNA"/>
</dbReference>
<dbReference type="GO" id="GO:0003676">
    <property type="term" value="F:nucleic acid binding"/>
    <property type="evidence" value="ECO:0007669"/>
    <property type="project" value="InterPro"/>
</dbReference>
<organism evidence="2">
    <name type="scientific">marine sediment metagenome</name>
    <dbReference type="NCBI Taxonomy" id="412755"/>
    <lineage>
        <taxon>unclassified sequences</taxon>
        <taxon>metagenomes</taxon>
        <taxon>ecological metagenomes</taxon>
    </lineage>
</organism>
<feature type="domain" description="DNA/RNA-binding protein Alba-like" evidence="1">
    <location>
        <begin position="22"/>
        <end position="78"/>
    </location>
</feature>
<dbReference type="InterPro" id="IPR002775">
    <property type="entry name" value="DNA/RNA-bd_Alba-like"/>
</dbReference>
<comment type="caution">
    <text evidence="2">The sequence shown here is derived from an EMBL/GenBank/DDBJ whole genome shotgun (WGS) entry which is preliminary data.</text>
</comment>
<proteinExistence type="predicted"/>